<protein>
    <submittedName>
        <fullName evidence="7">FMN-dependent alpha-hydroxy acid dehydrogenase</fullName>
    </submittedName>
</protein>
<feature type="binding site" evidence="5">
    <location>
        <begin position="357"/>
        <end position="358"/>
    </location>
    <ligand>
        <name>FMN</name>
        <dbReference type="ChEBI" id="CHEBI:58210"/>
    </ligand>
</feature>
<dbReference type="InterPro" id="IPR013785">
    <property type="entry name" value="Aldolase_TIM"/>
</dbReference>
<name>A0A316YF01_9BASI</name>
<evidence type="ECO:0000256" key="4">
    <source>
        <dbReference type="PIRSR" id="PIRSR000138-1"/>
    </source>
</evidence>
<dbReference type="InParanoid" id="A0A316YF01"/>
<keyword evidence="5" id="KW-0288">FMN</keyword>
<dbReference type="PIRSF" id="PIRSF000138">
    <property type="entry name" value="Al-hdrx_acd_dh"/>
    <property type="match status" value="1"/>
</dbReference>
<dbReference type="GeneID" id="37042028"/>
<feature type="binding site" evidence="5">
    <location>
        <position position="129"/>
    </location>
    <ligand>
        <name>FMN</name>
        <dbReference type="ChEBI" id="CHEBI:58210"/>
    </ligand>
</feature>
<feature type="binding site" evidence="5">
    <location>
        <position position="188"/>
    </location>
    <ligand>
        <name>glyoxylate</name>
        <dbReference type="ChEBI" id="CHEBI:36655"/>
    </ligand>
</feature>
<keyword evidence="8" id="KW-1185">Reference proteome</keyword>
<feature type="domain" description="FMN hydroxy acid dehydrogenase" evidence="6">
    <location>
        <begin position="19"/>
        <end position="408"/>
    </location>
</feature>
<evidence type="ECO:0000256" key="2">
    <source>
        <dbReference type="ARBA" id="ARBA00023002"/>
    </source>
</evidence>
<proteinExistence type="inferred from homology"/>
<dbReference type="InterPro" id="IPR000262">
    <property type="entry name" value="FMN-dep_DH"/>
</dbReference>
<dbReference type="OrthoDB" id="25826at2759"/>
<feature type="binding site" evidence="5">
    <location>
        <position position="153"/>
    </location>
    <ligand>
        <name>glyoxylate</name>
        <dbReference type="ChEBI" id="CHEBI:36655"/>
    </ligand>
</feature>
<comment type="cofactor">
    <cofactor evidence="1">
        <name>FMN</name>
        <dbReference type="ChEBI" id="CHEBI:58210"/>
    </cofactor>
</comment>
<dbReference type="PANTHER" id="PTHR10578">
    <property type="entry name" value="S -2-HYDROXY-ACID OXIDASE-RELATED"/>
    <property type="match status" value="1"/>
</dbReference>
<keyword evidence="5" id="KW-0285">Flavoprotein</keyword>
<dbReference type="PROSITE" id="PS00557">
    <property type="entry name" value="FMN_HYDROXY_ACID_DH_1"/>
    <property type="match status" value="1"/>
</dbReference>
<feature type="binding site" evidence="5">
    <location>
        <begin position="334"/>
        <end position="338"/>
    </location>
    <ligand>
        <name>FMN</name>
        <dbReference type="ChEBI" id="CHEBI:58210"/>
    </ligand>
</feature>
<feature type="binding site" evidence="5">
    <location>
        <position position="297"/>
    </location>
    <ligand>
        <name>glyoxylate</name>
        <dbReference type="ChEBI" id="CHEBI:36655"/>
    </ligand>
</feature>
<feature type="binding site" evidence="5">
    <location>
        <position position="273"/>
    </location>
    <ligand>
        <name>FMN</name>
        <dbReference type="ChEBI" id="CHEBI:58210"/>
    </ligand>
</feature>
<feature type="binding site" evidence="5">
    <location>
        <position position="179"/>
    </location>
    <ligand>
        <name>FMN</name>
        <dbReference type="ChEBI" id="CHEBI:58210"/>
    </ligand>
</feature>
<evidence type="ECO:0000256" key="3">
    <source>
        <dbReference type="ARBA" id="ARBA00024042"/>
    </source>
</evidence>
<evidence type="ECO:0000256" key="5">
    <source>
        <dbReference type="PIRSR" id="PIRSR000138-2"/>
    </source>
</evidence>
<dbReference type="Pfam" id="PF01070">
    <property type="entry name" value="FMN_dh"/>
    <property type="match status" value="1"/>
</dbReference>
<evidence type="ECO:0000256" key="1">
    <source>
        <dbReference type="ARBA" id="ARBA00001917"/>
    </source>
</evidence>
<gene>
    <name evidence="7" type="ORF">FA10DRAFT_262265</name>
</gene>
<dbReference type="Gene3D" id="3.20.20.70">
    <property type="entry name" value="Aldolase class I"/>
    <property type="match status" value="1"/>
</dbReference>
<keyword evidence="2" id="KW-0560">Oxidoreductase</keyword>
<feature type="binding site" evidence="5">
    <location>
        <position position="300"/>
    </location>
    <ligand>
        <name>glyoxylate</name>
        <dbReference type="ChEBI" id="CHEBI:36655"/>
    </ligand>
</feature>
<sequence length="412" mass="44711">MSMNGYMRQIFLDALMQGKTEHLTTRYSKLREQAEQKLSSEAFLYVDGSASTQSTELNNRKALDAYQIVPRMMAGVEFSEFSTEREIFGRTFANPLIISPIGVQGQLHPDSDVATSQAAKEVEVTFCLSSATSTPMEVVMEKSQHEEAWFQLYWPSDDDVTESLITRAKKAGYKVLVITLDTWTLGWRPQDIDAGYNPFIKGMGCANLFSDPVFVEKYCEGKSPLRDGATADDVQQAALSVATQGLLTSGKARTWSELAQIRKLWGDGPIVVKGVQTLTDAARAVEAGVDGIWVSNHGGRQVDGAIGSLQALGPISQYIRGLPKDTKRPVIVFDSGIRSGADIMKAVALGADLVGIGRPYAFGLACRGQEGVEAVLKSLIADFEMNAALAGCRTINDLGPHSLVKSGEESRL</sequence>
<dbReference type="RefSeq" id="XP_025375007.1">
    <property type="nucleotide sequence ID" value="XM_025520112.1"/>
</dbReference>
<dbReference type="GO" id="GO:0010181">
    <property type="term" value="F:FMN binding"/>
    <property type="evidence" value="ECO:0007669"/>
    <property type="project" value="InterPro"/>
</dbReference>
<feature type="binding site" evidence="5">
    <location>
        <position position="151"/>
    </location>
    <ligand>
        <name>FMN</name>
        <dbReference type="ChEBI" id="CHEBI:58210"/>
    </ligand>
</feature>
<organism evidence="7 8">
    <name type="scientific">Acaromyces ingoldii</name>
    <dbReference type="NCBI Taxonomy" id="215250"/>
    <lineage>
        <taxon>Eukaryota</taxon>
        <taxon>Fungi</taxon>
        <taxon>Dikarya</taxon>
        <taxon>Basidiomycota</taxon>
        <taxon>Ustilaginomycotina</taxon>
        <taxon>Exobasidiomycetes</taxon>
        <taxon>Exobasidiales</taxon>
        <taxon>Cryptobasidiaceae</taxon>
        <taxon>Acaromyces</taxon>
    </lineage>
</organism>
<evidence type="ECO:0000313" key="8">
    <source>
        <dbReference type="Proteomes" id="UP000245768"/>
    </source>
</evidence>
<evidence type="ECO:0000313" key="7">
    <source>
        <dbReference type="EMBL" id="PWN87809.1"/>
    </source>
</evidence>
<dbReference type="EMBL" id="KZ819639">
    <property type="protein sequence ID" value="PWN87809.1"/>
    <property type="molecule type" value="Genomic_DNA"/>
</dbReference>
<dbReference type="GO" id="GO:0016491">
    <property type="term" value="F:oxidoreductase activity"/>
    <property type="evidence" value="ECO:0007669"/>
    <property type="project" value="UniProtKB-KW"/>
</dbReference>
<comment type="similarity">
    <text evidence="3">Belongs to the FMN-dependent alpha-hydroxy acid dehydrogenase family.</text>
</comment>
<dbReference type="Proteomes" id="UP000245768">
    <property type="component" value="Unassembled WGS sequence"/>
</dbReference>
<dbReference type="SUPFAM" id="SSF51395">
    <property type="entry name" value="FMN-linked oxidoreductases"/>
    <property type="match status" value="1"/>
</dbReference>
<dbReference type="AlphaFoldDB" id="A0A316YF01"/>
<dbReference type="PANTHER" id="PTHR10578:SF143">
    <property type="entry name" value="FMN-DEPENDENT ALPHA-HYDROXY ACID DEHYDROGENASE PB1A11.03"/>
    <property type="match status" value="1"/>
</dbReference>
<feature type="binding site" evidence="5">
    <location>
        <position position="295"/>
    </location>
    <ligand>
        <name>FMN</name>
        <dbReference type="ChEBI" id="CHEBI:58210"/>
    </ligand>
</feature>
<dbReference type="InterPro" id="IPR008259">
    <property type="entry name" value="FMN_hydac_DH_AS"/>
</dbReference>
<feature type="active site" description="Proton acceptor" evidence="4">
    <location>
        <position position="297"/>
    </location>
</feature>
<dbReference type="InterPro" id="IPR037396">
    <property type="entry name" value="FMN_HAD"/>
</dbReference>
<dbReference type="InterPro" id="IPR012133">
    <property type="entry name" value="Alpha-hydoxy_acid_DH_FMN"/>
</dbReference>
<feature type="binding site" evidence="5">
    <location>
        <begin position="100"/>
        <end position="102"/>
    </location>
    <ligand>
        <name>FMN</name>
        <dbReference type="ChEBI" id="CHEBI:58210"/>
    </ligand>
</feature>
<dbReference type="STRING" id="215250.A0A316YF01"/>
<reference evidence="7" key="1">
    <citation type="journal article" date="2018" name="Mol. Biol. Evol.">
        <title>Broad Genomic Sampling Reveals a Smut Pathogenic Ancestry of the Fungal Clade Ustilaginomycotina.</title>
        <authorList>
            <person name="Kijpornyongpan T."/>
            <person name="Mondo S.J."/>
            <person name="Barry K."/>
            <person name="Sandor L."/>
            <person name="Lee J."/>
            <person name="Lipzen A."/>
            <person name="Pangilinan J."/>
            <person name="LaButti K."/>
            <person name="Hainaut M."/>
            <person name="Henrissat B."/>
            <person name="Grigoriev I.V."/>
            <person name="Spatafora J.W."/>
            <person name="Aime M.C."/>
        </authorList>
    </citation>
    <scope>NUCLEOTIDE SEQUENCE [LARGE SCALE GENOMIC DNA]</scope>
    <source>
        <strain evidence="7">MCA 4198</strain>
    </source>
</reference>
<evidence type="ECO:0000259" key="6">
    <source>
        <dbReference type="PROSITE" id="PS51349"/>
    </source>
</evidence>
<feature type="binding site" evidence="5">
    <location>
        <position position="45"/>
    </location>
    <ligand>
        <name>glyoxylate</name>
        <dbReference type="ChEBI" id="CHEBI:36655"/>
    </ligand>
</feature>
<accession>A0A316YF01</accession>
<dbReference type="PROSITE" id="PS51349">
    <property type="entry name" value="FMN_HYDROXY_ACID_DH_2"/>
    <property type="match status" value="1"/>
</dbReference>